<name>A0A9D9HE77_9BACT</name>
<comment type="caution">
    <text evidence="1">The sequence shown here is derived from an EMBL/GenBank/DDBJ whole genome shotgun (WGS) entry which is preliminary data.</text>
</comment>
<evidence type="ECO:0000313" key="2">
    <source>
        <dbReference type="Proteomes" id="UP000823637"/>
    </source>
</evidence>
<reference evidence="1" key="2">
    <citation type="journal article" date="2021" name="PeerJ">
        <title>Extensive microbial diversity within the chicken gut microbiome revealed by metagenomics and culture.</title>
        <authorList>
            <person name="Gilroy R."/>
            <person name="Ravi A."/>
            <person name="Getino M."/>
            <person name="Pursley I."/>
            <person name="Horton D.L."/>
            <person name="Alikhan N.F."/>
            <person name="Baker D."/>
            <person name="Gharbi K."/>
            <person name="Hall N."/>
            <person name="Watson M."/>
            <person name="Adriaenssens E.M."/>
            <person name="Foster-Nyarko E."/>
            <person name="Jarju S."/>
            <person name="Secka A."/>
            <person name="Antonio M."/>
            <person name="Oren A."/>
            <person name="Chaudhuri R.R."/>
            <person name="La Ragione R."/>
            <person name="Hildebrand F."/>
            <person name="Pallen M.J."/>
        </authorList>
    </citation>
    <scope>NUCLEOTIDE SEQUENCE</scope>
    <source>
        <strain evidence="1">D3-1215</strain>
    </source>
</reference>
<proteinExistence type="predicted"/>
<sequence>MKKKQKVDNLTEEERKEKLYNLITKIENGAKDASVAIGYPASEEKEFATTSGQVTNIHIPVSEEDVYCSWFGAALGVGVQGGVAIYFYNADILLDVFEGWKLYREALDSYDKYPPNKIMTWNGQWLGHRYDDKDFDASDMMAGFTPFTVKNQEVEIKPVSWTKILIGISRNYKNARVMGYVCGFGQMNTTLGFIPFDLSQISRPIELYKKMFGMDSAKSAEPLWGTGMGFREACQNGAIGLDAMQPKGLREYIYKGKIPKISDKNEQIINFNVNVIWLMAMLNNQDLWDKAHEFASELYKYASVPDRGKTVNSNKVKAVLESCTKIGFMKSMIPIIEDAENVDKMKETVKEICSMPSENVPYFLTLIKFHYATLNNPKKK</sequence>
<gene>
    <name evidence="1" type="ORF">IAC32_02325</name>
</gene>
<organism evidence="1 2">
    <name type="scientific">Candidatus Enterocola intestinipullorum</name>
    <dbReference type="NCBI Taxonomy" id="2840783"/>
    <lineage>
        <taxon>Bacteria</taxon>
        <taxon>Pseudomonadati</taxon>
        <taxon>Bacteroidota</taxon>
        <taxon>Bacteroidia</taxon>
        <taxon>Bacteroidales</taxon>
        <taxon>Candidatus Enterocola</taxon>
    </lineage>
</organism>
<protein>
    <submittedName>
        <fullName evidence="1">Uncharacterized protein</fullName>
    </submittedName>
</protein>
<accession>A0A9D9HE77</accession>
<dbReference type="AlphaFoldDB" id="A0A9D9HE77"/>
<reference evidence="1" key="1">
    <citation type="submission" date="2020-10" db="EMBL/GenBank/DDBJ databases">
        <authorList>
            <person name="Gilroy R."/>
        </authorList>
    </citation>
    <scope>NUCLEOTIDE SEQUENCE</scope>
    <source>
        <strain evidence="1">D3-1215</strain>
    </source>
</reference>
<evidence type="ECO:0000313" key="1">
    <source>
        <dbReference type="EMBL" id="MBO8446567.1"/>
    </source>
</evidence>
<dbReference type="Proteomes" id="UP000823637">
    <property type="component" value="Unassembled WGS sequence"/>
</dbReference>
<dbReference type="EMBL" id="JADIMR010000033">
    <property type="protein sequence ID" value="MBO8446567.1"/>
    <property type="molecule type" value="Genomic_DNA"/>
</dbReference>